<organism evidence="2 3">
    <name type="scientific">Breoghania corrubedonensis</name>
    <dbReference type="NCBI Taxonomy" id="665038"/>
    <lineage>
        <taxon>Bacteria</taxon>
        <taxon>Pseudomonadati</taxon>
        <taxon>Pseudomonadota</taxon>
        <taxon>Alphaproteobacteria</taxon>
        <taxon>Hyphomicrobiales</taxon>
        <taxon>Stappiaceae</taxon>
        <taxon>Breoghania</taxon>
    </lineage>
</organism>
<dbReference type="OrthoDB" id="9811330at2"/>
<evidence type="ECO:0000313" key="3">
    <source>
        <dbReference type="Proteomes" id="UP000244081"/>
    </source>
</evidence>
<keyword evidence="3" id="KW-1185">Reference proteome</keyword>
<dbReference type="EMBL" id="QAYG01000001">
    <property type="protein sequence ID" value="PTW63159.1"/>
    <property type="molecule type" value="Genomic_DNA"/>
</dbReference>
<evidence type="ECO:0000259" key="1">
    <source>
        <dbReference type="Pfam" id="PF10074"/>
    </source>
</evidence>
<reference evidence="2 3" key="1">
    <citation type="submission" date="2018-04" db="EMBL/GenBank/DDBJ databases">
        <title>Genomic Encyclopedia of Archaeal and Bacterial Type Strains, Phase II (KMG-II): from individual species to whole genera.</title>
        <authorList>
            <person name="Goeker M."/>
        </authorList>
    </citation>
    <scope>NUCLEOTIDE SEQUENCE [LARGE SCALE GENOMIC DNA]</scope>
    <source>
        <strain evidence="2 3">DSM 23382</strain>
    </source>
</reference>
<comment type="caution">
    <text evidence="2">The sequence shown here is derived from an EMBL/GenBank/DDBJ whole genome shotgun (WGS) entry which is preliminary data.</text>
</comment>
<dbReference type="InterPro" id="IPR018754">
    <property type="entry name" value="RovC-like_DNA-bd"/>
</dbReference>
<dbReference type="Proteomes" id="UP000244081">
    <property type="component" value="Unassembled WGS sequence"/>
</dbReference>
<dbReference type="Pfam" id="PF10074">
    <property type="entry name" value="RovC_DNA-bd"/>
    <property type="match status" value="1"/>
</dbReference>
<proteinExistence type="predicted"/>
<protein>
    <submittedName>
        <fullName evidence="2">Uncharacterized protein DUF2285</fullName>
    </submittedName>
</protein>
<accession>A0A2T5VHC1</accession>
<gene>
    <name evidence="2" type="ORF">C8N35_1011210</name>
</gene>
<name>A0A2T5VHC1_9HYPH</name>
<dbReference type="AlphaFoldDB" id="A0A2T5VHC1"/>
<evidence type="ECO:0000313" key="2">
    <source>
        <dbReference type="EMBL" id="PTW63159.1"/>
    </source>
</evidence>
<feature type="domain" description="T6SS Transcription factor RovC-like DNA binding" evidence="1">
    <location>
        <begin position="9"/>
        <end position="83"/>
    </location>
</feature>
<dbReference type="RefSeq" id="WP_107988632.1">
    <property type="nucleotide sequence ID" value="NZ_QAYG01000001.1"/>
</dbReference>
<sequence length="87" mass="10301">MREGDFLDEPPRSEHLTDYDRAHFATYLRLLDAEADTAHWAEVVRVIFGLDPDEQPDRAQHVHETHLARARWMTENGYRDLLRSAYH</sequence>